<dbReference type="SUPFAM" id="SSF81606">
    <property type="entry name" value="PP2C-like"/>
    <property type="match status" value="1"/>
</dbReference>
<reference evidence="3" key="1">
    <citation type="submission" date="2021-02" db="EMBL/GenBank/DDBJ databases">
        <title>Natronogracilivirga saccharolytica gen. nov. sp. nov. a new anaerobic, haloalkiliphilic carbohydrate-fermenting bacterium from soda lake and proposing of Cyclonatronumiaceae fam. nov. in the phylum Balneolaeota.</title>
        <authorList>
            <person name="Zhilina T.N."/>
            <person name="Sorokin D.Y."/>
            <person name="Zavarzina D.G."/>
            <person name="Toshchakov S.V."/>
            <person name="Kublanov I.V."/>
        </authorList>
    </citation>
    <scope>NUCLEOTIDE SEQUENCE</scope>
    <source>
        <strain evidence="3">Z-1702</strain>
    </source>
</reference>
<dbReference type="Gene3D" id="3.30.450.40">
    <property type="match status" value="1"/>
</dbReference>
<organism evidence="3 4">
    <name type="scientific">Natronogracilivirga saccharolytica</name>
    <dbReference type="NCBI Taxonomy" id="2812953"/>
    <lineage>
        <taxon>Bacteria</taxon>
        <taxon>Pseudomonadati</taxon>
        <taxon>Balneolota</taxon>
        <taxon>Balneolia</taxon>
        <taxon>Balneolales</taxon>
        <taxon>Cyclonatronaceae</taxon>
        <taxon>Natronogracilivirga</taxon>
    </lineage>
</organism>
<name>A0A8J7RQ66_9BACT</name>
<dbReference type="PANTHER" id="PTHR43156">
    <property type="entry name" value="STAGE II SPORULATION PROTEIN E-RELATED"/>
    <property type="match status" value="1"/>
</dbReference>
<sequence length="570" mass="63898">MSEPKEIRDDRRSQFGLQTILDTSRLLIESHDVDFVLNNLLLISMGKMMVTRAAVLWYEPRSKSHPVMMKKGRLDLPERVAIPRSLFKNRSSLFCADHEELQPLQQAGISLLVAIRHSERHLGILALGPRIGNQPISAEEIEILESLVFMSGIAVANSELVSELRTTNRKLDYKVQELFTLFDLSKAFNASIDREEIKRIFRFTLLGQLFIRKFVMILQREGSPVPVTQNGLSRALSDDEMTILSGFEKNIVRVDDELLAKHPFLRELDLHLVLRLNNEGGEPAVLGLGKRANGKEYEPADFNFLISIGNLALMSIQKTFLLEDRIEKERMEEELQLARSIQQKLFPDAPPETPNLKVSAKNVPSYQVGGDYYDLIEDVRSNLIMAIADVTGKGIPASLLMANLQSVLHILQPFDIGLSEATGQINSLIYQNTPSDKFISFFWGRFDHKDQVLHYVNAGHNPPLLIRSNGDISRLSEGGVLLGAMPTLTPYKVGQAVMGEGDILVLYTDGVTEAMNELDEEFDEQGLIDSVLSRREQDPSGILAGIISDVTDYCGNRISDDLTLIVCKRT</sequence>
<evidence type="ECO:0000313" key="4">
    <source>
        <dbReference type="Proteomes" id="UP000673975"/>
    </source>
</evidence>
<evidence type="ECO:0000259" key="2">
    <source>
        <dbReference type="SMART" id="SM00331"/>
    </source>
</evidence>
<dbReference type="InterPro" id="IPR036457">
    <property type="entry name" value="PPM-type-like_dom_sf"/>
</dbReference>
<dbReference type="PANTHER" id="PTHR43156:SF2">
    <property type="entry name" value="STAGE II SPORULATION PROTEIN E"/>
    <property type="match status" value="1"/>
</dbReference>
<dbReference type="RefSeq" id="WP_210513369.1">
    <property type="nucleotide sequence ID" value="NZ_JAFIDN010000017.1"/>
</dbReference>
<gene>
    <name evidence="3" type="ORF">NATSA_14625</name>
</gene>
<accession>A0A8J7RQ66</accession>
<dbReference type="SMART" id="SM00331">
    <property type="entry name" value="PP2C_SIG"/>
    <property type="match status" value="1"/>
</dbReference>
<dbReference type="Pfam" id="PF07228">
    <property type="entry name" value="SpoIIE"/>
    <property type="match status" value="1"/>
</dbReference>
<keyword evidence="4" id="KW-1185">Reference proteome</keyword>
<proteinExistence type="predicted"/>
<dbReference type="Gene3D" id="3.60.40.10">
    <property type="entry name" value="PPM-type phosphatase domain"/>
    <property type="match status" value="1"/>
</dbReference>
<comment type="caution">
    <text evidence="3">The sequence shown here is derived from an EMBL/GenBank/DDBJ whole genome shotgun (WGS) entry which is preliminary data.</text>
</comment>
<feature type="domain" description="PPM-type phosphatase" evidence="2">
    <location>
        <begin position="353"/>
        <end position="569"/>
    </location>
</feature>
<dbReference type="Proteomes" id="UP000673975">
    <property type="component" value="Unassembled WGS sequence"/>
</dbReference>
<protein>
    <submittedName>
        <fullName evidence="3">SpoIIE family protein phosphatase</fullName>
    </submittedName>
</protein>
<dbReference type="InterPro" id="IPR052016">
    <property type="entry name" value="Bact_Sigma-Reg"/>
</dbReference>
<dbReference type="InterPro" id="IPR001932">
    <property type="entry name" value="PPM-type_phosphatase-like_dom"/>
</dbReference>
<evidence type="ECO:0000313" key="3">
    <source>
        <dbReference type="EMBL" id="MBP3193909.1"/>
    </source>
</evidence>
<keyword evidence="1" id="KW-0378">Hydrolase</keyword>
<evidence type="ECO:0000256" key="1">
    <source>
        <dbReference type="ARBA" id="ARBA00022801"/>
    </source>
</evidence>
<dbReference type="GO" id="GO:0016791">
    <property type="term" value="F:phosphatase activity"/>
    <property type="evidence" value="ECO:0007669"/>
    <property type="project" value="TreeGrafter"/>
</dbReference>
<dbReference type="SUPFAM" id="SSF55781">
    <property type="entry name" value="GAF domain-like"/>
    <property type="match status" value="1"/>
</dbReference>
<dbReference type="AlphaFoldDB" id="A0A8J7RQ66"/>
<dbReference type="InterPro" id="IPR029016">
    <property type="entry name" value="GAF-like_dom_sf"/>
</dbReference>
<dbReference type="EMBL" id="JAFIDN010000017">
    <property type="protein sequence ID" value="MBP3193909.1"/>
    <property type="molecule type" value="Genomic_DNA"/>
</dbReference>